<protein>
    <submittedName>
        <fullName evidence="2">Uncharacterized protein</fullName>
    </submittedName>
</protein>
<accession>J4I282</accession>
<dbReference type="AlphaFoldDB" id="J4I282"/>
<evidence type="ECO:0000256" key="1">
    <source>
        <dbReference type="SAM" id="MobiDB-lite"/>
    </source>
</evidence>
<dbReference type="GeneID" id="24100798"/>
<dbReference type="EMBL" id="HE797212">
    <property type="protein sequence ID" value="CCM05887.1"/>
    <property type="molecule type" value="Genomic_DNA"/>
</dbReference>
<gene>
    <name evidence="2" type="ORF">FIBRA_08125</name>
</gene>
<keyword evidence="3" id="KW-1185">Reference proteome</keyword>
<sequence>MADSPVSPCNYLPVLPNSDYYTIGENDDSIPSTDISDSEEFPPEPDRHILVAPTAPTPSAMPAHSRHKQPAQMRPTPMSVAFVHSTTTGPKPTLPAASHTPTD</sequence>
<proteinExistence type="predicted"/>
<evidence type="ECO:0000313" key="2">
    <source>
        <dbReference type="EMBL" id="CCM05887.1"/>
    </source>
</evidence>
<organism evidence="2 3">
    <name type="scientific">Fibroporia radiculosa</name>
    <dbReference type="NCBI Taxonomy" id="599839"/>
    <lineage>
        <taxon>Eukaryota</taxon>
        <taxon>Fungi</taxon>
        <taxon>Dikarya</taxon>
        <taxon>Basidiomycota</taxon>
        <taxon>Agaricomycotina</taxon>
        <taxon>Agaricomycetes</taxon>
        <taxon>Polyporales</taxon>
        <taxon>Fibroporiaceae</taxon>
        <taxon>Fibroporia</taxon>
    </lineage>
</organism>
<dbReference type="Proteomes" id="UP000006352">
    <property type="component" value="Unassembled WGS sequence"/>
</dbReference>
<name>J4I282_9APHY</name>
<reference evidence="2 3" key="1">
    <citation type="journal article" date="2012" name="Appl. Environ. Microbiol.">
        <title>Short-read sequencing for genomic analysis of the brown rot fungus Fibroporia radiculosa.</title>
        <authorList>
            <person name="Tang J.D."/>
            <person name="Perkins A.D."/>
            <person name="Sonstegard T.S."/>
            <person name="Schroeder S.G."/>
            <person name="Burgess S.C."/>
            <person name="Diehl S.V."/>
        </authorList>
    </citation>
    <scope>NUCLEOTIDE SEQUENCE [LARGE SCALE GENOMIC DNA]</scope>
    <source>
        <strain evidence="2 3">TFFH 294</strain>
    </source>
</reference>
<dbReference type="RefSeq" id="XP_012185170.1">
    <property type="nucleotide sequence ID" value="XM_012329780.1"/>
</dbReference>
<evidence type="ECO:0000313" key="3">
    <source>
        <dbReference type="Proteomes" id="UP000006352"/>
    </source>
</evidence>
<dbReference type="InParanoid" id="J4I282"/>
<feature type="region of interest" description="Disordered" evidence="1">
    <location>
        <begin position="22"/>
        <end position="103"/>
    </location>
</feature>
<feature type="compositionally biased region" description="Low complexity" evidence="1">
    <location>
        <begin position="52"/>
        <end position="63"/>
    </location>
</feature>
<dbReference type="HOGENOM" id="CLU_2263779_0_0_1"/>